<dbReference type="GeneID" id="93618335"/>
<dbReference type="Proteomes" id="UP000009138">
    <property type="component" value="Unassembled WGS sequence"/>
</dbReference>
<feature type="signal peptide" evidence="1">
    <location>
        <begin position="1"/>
        <end position="18"/>
    </location>
</feature>
<evidence type="ECO:0000256" key="1">
    <source>
        <dbReference type="SAM" id="SignalP"/>
    </source>
</evidence>
<sequence length="100" mass="11044">MLFSLAFSFSLFLSSTLASPVAVQGFDFKGINTMISFGDSYTMRNINLTDLTYMCRDCTSAGGPNYVVYLEDYTKWVSWDLAFGGAPVNNALVHKSARSE</sequence>
<evidence type="ECO:0000313" key="3">
    <source>
        <dbReference type="Proteomes" id="UP000009138"/>
    </source>
</evidence>
<keyword evidence="1" id="KW-0732">Signal</keyword>
<gene>
    <name evidence="2" type="ORF">RO3G_11370</name>
</gene>
<dbReference type="EMBL" id="CH476740">
    <property type="protein sequence ID" value="EIE86659.1"/>
    <property type="molecule type" value="Genomic_DNA"/>
</dbReference>
<dbReference type="InParanoid" id="I1CDX9"/>
<evidence type="ECO:0000313" key="2">
    <source>
        <dbReference type="EMBL" id="EIE86659.1"/>
    </source>
</evidence>
<name>I1CDX9_RHIO9</name>
<organism evidence="2 3">
    <name type="scientific">Rhizopus delemar (strain RA 99-880 / ATCC MYA-4621 / FGSC 9543 / NRRL 43880)</name>
    <name type="common">Mucormycosis agent</name>
    <name type="synonym">Rhizopus arrhizus var. delemar</name>
    <dbReference type="NCBI Taxonomy" id="246409"/>
    <lineage>
        <taxon>Eukaryota</taxon>
        <taxon>Fungi</taxon>
        <taxon>Fungi incertae sedis</taxon>
        <taxon>Mucoromycota</taxon>
        <taxon>Mucoromycotina</taxon>
        <taxon>Mucoromycetes</taxon>
        <taxon>Mucorales</taxon>
        <taxon>Mucorineae</taxon>
        <taxon>Rhizopodaceae</taxon>
        <taxon>Rhizopus</taxon>
    </lineage>
</organism>
<feature type="chain" id="PRO_5003638054" evidence="1">
    <location>
        <begin position="19"/>
        <end position="100"/>
    </location>
</feature>
<dbReference type="VEuPathDB" id="FungiDB:RO3G_11370"/>
<dbReference type="AlphaFoldDB" id="I1CDX9"/>
<reference evidence="2 3" key="1">
    <citation type="journal article" date="2009" name="PLoS Genet.">
        <title>Genomic analysis of the basal lineage fungus Rhizopus oryzae reveals a whole-genome duplication.</title>
        <authorList>
            <person name="Ma L.-J."/>
            <person name="Ibrahim A.S."/>
            <person name="Skory C."/>
            <person name="Grabherr M.G."/>
            <person name="Burger G."/>
            <person name="Butler M."/>
            <person name="Elias M."/>
            <person name="Idnurm A."/>
            <person name="Lang B.F."/>
            <person name="Sone T."/>
            <person name="Abe A."/>
            <person name="Calvo S.E."/>
            <person name="Corrochano L.M."/>
            <person name="Engels R."/>
            <person name="Fu J."/>
            <person name="Hansberg W."/>
            <person name="Kim J.-M."/>
            <person name="Kodira C.D."/>
            <person name="Koehrsen M.J."/>
            <person name="Liu B."/>
            <person name="Miranda-Saavedra D."/>
            <person name="O'Leary S."/>
            <person name="Ortiz-Castellanos L."/>
            <person name="Poulter R."/>
            <person name="Rodriguez-Romero J."/>
            <person name="Ruiz-Herrera J."/>
            <person name="Shen Y.-Q."/>
            <person name="Zeng Q."/>
            <person name="Galagan J."/>
            <person name="Birren B.W."/>
            <person name="Cuomo C.A."/>
            <person name="Wickes B.L."/>
        </authorList>
    </citation>
    <scope>NUCLEOTIDE SEQUENCE [LARGE SCALE GENOMIC DNA]</scope>
    <source>
        <strain evidence="3">RA 99-880 / ATCC MYA-4621 / FGSC 9543 / NRRL 43880</strain>
    </source>
</reference>
<accession>I1CDX9</accession>
<keyword evidence="3" id="KW-1185">Reference proteome</keyword>
<dbReference type="RefSeq" id="XP_067522055.1">
    <property type="nucleotide sequence ID" value="XM_067665954.1"/>
</dbReference>
<proteinExistence type="predicted"/>
<protein>
    <submittedName>
        <fullName evidence="2">Uncharacterized protein</fullName>
    </submittedName>
</protein>
<dbReference type="OrthoDB" id="1600564at2759"/>
<dbReference type="STRING" id="246409.I1CDX9"/>